<accession>A0ABX0PA60</accession>
<evidence type="ECO:0000256" key="1">
    <source>
        <dbReference type="SAM" id="Phobius"/>
    </source>
</evidence>
<reference evidence="2 3" key="1">
    <citation type="submission" date="2020-03" db="EMBL/GenBank/DDBJ databases">
        <title>Genome sequence of strain Massilia sp. TW-1.</title>
        <authorList>
            <person name="Chaudhary D.K."/>
        </authorList>
    </citation>
    <scope>NUCLEOTIDE SEQUENCE [LARGE SCALE GENOMIC DNA]</scope>
    <source>
        <strain evidence="2 3">TW-1</strain>
    </source>
</reference>
<name>A0ABX0PA60_9BURK</name>
<protein>
    <submittedName>
        <fullName evidence="2">Uncharacterized protein</fullName>
    </submittedName>
</protein>
<gene>
    <name evidence="2" type="ORF">HAV22_07630</name>
</gene>
<keyword evidence="3" id="KW-1185">Reference proteome</keyword>
<organism evidence="2 3">
    <name type="scientific">Telluria antibiotica</name>
    <dbReference type="NCBI Taxonomy" id="2717319"/>
    <lineage>
        <taxon>Bacteria</taxon>
        <taxon>Pseudomonadati</taxon>
        <taxon>Pseudomonadota</taxon>
        <taxon>Betaproteobacteria</taxon>
        <taxon>Burkholderiales</taxon>
        <taxon>Oxalobacteraceae</taxon>
        <taxon>Telluria group</taxon>
        <taxon>Telluria</taxon>
    </lineage>
</organism>
<sequence length="153" mass="17413">MMNFFSFARRSYIIFLSLTILILAIGFIWLNIYNSDPQGDASLWCDKEEMVSIPNSNGWVISGHNTICTGYGGNSAVYIYVHPVGELSGKKFLVFRYFQYGGEELPKIGWIDGNNISIKIDRVSEITKKLNELGPIKIHYSIGKEDYPQKNDF</sequence>
<dbReference type="Proteomes" id="UP000716322">
    <property type="component" value="Unassembled WGS sequence"/>
</dbReference>
<keyword evidence="1" id="KW-1133">Transmembrane helix</keyword>
<evidence type="ECO:0000313" key="3">
    <source>
        <dbReference type="Proteomes" id="UP000716322"/>
    </source>
</evidence>
<feature type="transmembrane region" description="Helical" evidence="1">
    <location>
        <begin position="12"/>
        <end position="32"/>
    </location>
</feature>
<dbReference type="EMBL" id="JAAQOM010000004">
    <property type="protein sequence ID" value="NIA53523.1"/>
    <property type="molecule type" value="Genomic_DNA"/>
</dbReference>
<evidence type="ECO:0000313" key="2">
    <source>
        <dbReference type="EMBL" id="NIA53523.1"/>
    </source>
</evidence>
<dbReference type="RefSeq" id="WP_166858184.1">
    <property type="nucleotide sequence ID" value="NZ_JAAQOM010000004.1"/>
</dbReference>
<keyword evidence="1" id="KW-0812">Transmembrane</keyword>
<keyword evidence="1" id="KW-0472">Membrane</keyword>
<comment type="caution">
    <text evidence="2">The sequence shown here is derived from an EMBL/GenBank/DDBJ whole genome shotgun (WGS) entry which is preliminary data.</text>
</comment>
<proteinExistence type="predicted"/>